<gene>
    <name evidence="2" type="primary">LOC127748539</name>
</gene>
<accession>A0A9C6U0R1</accession>
<dbReference type="GeneID" id="127748539"/>
<evidence type="ECO:0000313" key="2">
    <source>
        <dbReference type="RefSeq" id="XP_052119158.1"/>
    </source>
</evidence>
<organism evidence="1 2">
    <name type="scientific">Arachis duranensis</name>
    <name type="common">Wild peanut</name>
    <dbReference type="NCBI Taxonomy" id="130453"/>
    <lineage>
        <taxon>Eukaryota</taxon>
        <taxon>Viridiplantae</taxon>
        <taxon>Streptophyta</taxon>
        <taxon>Embryophyta</taxon>
        <taxon>Tracheophyta</taxon>
        <taxon>Spermatophyta</taxon>
        <taxon>Magnoliopsida</taxon>
        <taxon>eudicotyledons</taxon>
        <taxon>Gunneridae</taxon>
        <taxon>Pentapetalae</taxon>
        <taxon>rosids</taxon>
        <taxon>fabids</taxon>
        <taxon>Fabales</taxon>
        <taxon>Fabaceae</taxon>
        <taxon>Papilionoideae</taxon>
        <taxon>50 kb inversion clade</taxon>
        <taxon>dalbergioids sensu lato</taxon>
        <taxon>Dalbergieae</taxon>
        <taxon>Pterocarpus clade</taxon>
        <taxon>Arachis</taxon>
    </lineage>
</organism>
<reference evidence="2" key="2">
    <citation type="submission" date="2025-08" db="UniProtKB">
        <authorList>
            <consortium name="RefSeq"/>
        </authorList>
    </citation>
    <scope>IDENTIFICATION</scope>
    <source>
        <tissue evidence="2">Whole plant</tissue>
    </source>
</reference>
<name>A0A9C6U0R1_ARADU</name>
<reference evidence="1" key="1">
    <citation type="journal article" date="2016" name="Nat. Genet.">
        <title>The genome sequences of Arachis duranensis and Arachis ipaensis, the diploid ancestors of cultivated peanut.</title>
        <authorList>
            <person name="Bertioli D.J."/>
            <person name="Cannon S.B."/>
            <person name="Froenicke L."/>
            <person name="Huang G."/>
            <person name="Farmer A.D."/>
            <person name="Cannon E.K."/>
            <person name="Liu X."/>
            <person name="Gao D."/>
            <person name="Clevenger J."/>
            <person name="Dash S."/>
            <person name="Ren L."/>
            <person name="Moretzsohn M.C."/>
            <person name="Shirasawa K."/>
            <person name="Huang W."/>
            <person name="Vidigal B."/>
            <person name="Abernathy B."/>
            <person name="Chu Y."/>
            <person name="Niederhuth C.E."/>
            <person name="Umale P."/>
            <person name="Araujo A.C."/>
            <person name="Kozik A."/>
            <person name="Kim K.D."/>
            <person name="Burow M.D."/>
            <person name="Varshney R.K."/>
            <person name="Wang X."/>
            <person name="Zhang X."/>
            <person name="Barkley N."/>
            <person name="Guimaraes P.M."/>
            <person name="Isobe S."/>
            <person name="Guo B."/>
            <person name="Liao B."/>
            <person name="Stalker H.T."/>
            <person name="Schmitz R.J."/>
            <person name="Scheffler B.E."/>
            <person name="Leal-Bertioli S.C."/>
            <person name="Xun X."/>
            <person name="Jackson S.A."/>
            <person name="Michelmore R."/>
            <person name="Ozias-Akins P."/>
        </authorList>
    </citation>
    <scope>NUCLEOTIDE SEQUENCE [LARGE SCALE GENOMIC DNA]</scope>
    <source>
        <strain evidence="1">cv. V14167</strain>
    </source>
</reference>
<dbReference type="AlphaFoldDB" id="A0A9C6U0R1"/>
<dbReference type="Proteomes" id="UP000515211">
    <property type="component" value="Chromosome 6"/>
</dbReference>
<protein>
    <submittedName>
        <fullName evidence="2">Uncharacterized protein LOC127748539 isoform X2</fullName>
    </submittedName>
</protein>
<sequence length="135" mass="15587">MAEKVMNATNATGRSRREIGDEKFEEKQNIVTMTVACCSPIESIEILDLSHWWEGSRLRLKLTLHSNAQFSQGEPTGSVVSFFKIIRSGHIHDEKIEVHEGRRIPTKSSRWEDMESDVQDLEEERWGAFHAIQIY</sequence>
<dbReference type="RefSeq" id="XP_052119158.1">
    <property type="nucleotide sequence ID" value="XM_052263198.1"/>
</dbReference>
<keyword evidence="1" id="KW-1185">Reference proteome</keyword>
<proteinExistence type="predicted"/>
<evidence type="ECO:0000313" key="1">
    <source>
        <dbReference type="Proteomes" id="UP000515211"/>
    </source>
</evidence>